<dbReference type="EMBL" id="WOFE01000002">
    <property type="protein sequence ID" value="MBM5571113.1"/>
    <property type="molecule type" value="Genomic_DNA"/>
</dbReference>
<dbReference type="PANTHER" id="PTHR38733:SF1">
    <property type="entry name" value="TYPE IV METHYL-DIRECTED RESTRICTION ENZYME ECOKMCRBC"/>
    <property type="match status" value="1"/>
</dbReference>
<protein>
    <submittedName>
        <fullName evidence="1">Restriction endonuclease</fullName>
    </submittedName>
</protein>
<gene>
    <name evidence="1" type="ORF">GM173_05900</name>
</gene>
<dbReference type="Pfam" id="PF10117">
    <property type="entry name" value="McrBC"/>
    <property type="match status" value="1"/>
</dbReference>
<dbReference type="RefSeq" id="WP_203570444.1">
    <property type="nucleotide sequence ID" value="NZ_WOFE01000002.1"/>
</dbReference>
<evidence type="ECO:0000313" key="2">
    <source>
        <dbReference type="Proteomes" id="UP001195660"/>
    </source>
</evidence>
<dbReference type="GO" id="GO:0004519">
    <property type="term" value="F:endonuclease activity"/>
    <property type="evidence" value="ECO:0007669"/>
    <property type="project" value="UniProtKB-KW"/>
</dbReference>
<keyword evidence="1" id="KW-0255">Endonuclease</keyword>
<evidence type="ECO:0000313" key="1">
    <source>
        <dbReference type="EMBL" id="MBM5571113.1"/>
    </source>
</evidence>
<keyword evidence="1" id="KW-0378">Hydrolase</keyword>
<dbReference type="PANTHER" id="PTHR38733">
    <property type="entry name" value="PROTEIN MCRC"/>
    <property type="match status" value="1"/>
</dbReference>
<sequence length="434" mass="49821">MQAPIIVREYARLTTSEVPHPTLDEAQVSETAFDWLCELAGRFRASGASLLQVDGRRWLKLDNFVGVLESPCGQVIEVLPKHRNEGDCVLEARRLMQKLISSALQMSARQTEVASLELYDAPLAEWVMQQFLSELDYLFKRGLRFDYLRIEEEQRYLRGQLDVVKQMRQPPGRAHFFQIRHDVFLPDRPENRLLKSALALVARTAQQAENWRLAHELMGLLHDLPASRDVEQDFRLWRNDRLMAHYQGIKPWCELILHQQMPLAVAGEYRGISMLFPMEKLFESYVEQQLRMALPKGASLRSQVQSEYLCNHGSERIFQLKPDLLLNHAGQTIVLDTKWKLLDAADRSNKYGLSQADFYQLYAYGHKYLGGSGELVLIYPAWAKFDASQPIADFKFDAKMNLRVLPFDLDDAEAAKKLIAQLMKPSNATIAEAA</sequence>
<proteinExistence type="predicted"/>
<organism evidence="1 2">
    <name type="scientific">Deefgea chitinilytica</name>
    <dbReference type="NCBI Taxonomy" id="570276"/>
    <lineage>
        <taxon>Bacteria</taxon>
        <taxon>Pseudomonadati</taxon>
        <taxon>Pseudomonadota</taxon>
        <taxon>Betaproteobacteria</taxon>
        <taxon>Neisseriales</taxon>
        <taxon>Chitinibacteraceae</taxon>
        <taxon>Deefgea</taxon>
    </lineage>
</organism>
<dbReference type="Proteomes" id="UP001195660">
    <property type="component" value="Unassembled WGS sequence"/>
</dbReference>
<name>A0ABS2CAC7_9NEIS</name>
<keyword evidence="2" id="KW-1185">Reference proteome</keyword>
<keyword evidence="1" id="KW-0540">Nuclease</keyword>
<comment type="caution">
    <text evidence="1">The sequence shown here is derived from an EMBL/GenBank/DDBJ whole genome shotgun (WGS) entry which is preliminary data.</text>
</comment>
<accession>A0ABS2CAC7</accession>
<reference evidence="1 2" key="1">
    <citation type="submission" date="2019-11" db="EMBL/GenBank/DDBJ databases">
        <title>Novel Deefgea species.</title>
        <authorList>
            <person name="Han J.-H."/>
        </authorList>
    </citation>
    <scope>NUCLEOTIDE SEQUENCE [LARGE SCALE GENOMIC DNA]</scope>
    <source>
        <strain evidence="1 2">LMG 24817</strain>
    </source>
</reference>
<dbReference type="InterPro" id="IPR019292">
    <property type="entry name" value="McrC"/>
</dbReference>